<reference evidence="2 3" key="1">
    <citation type="journal article" date="2021" name="Elife">
        <title>Chloroplast acquisition without the gene transfer in kleptoplastic sea slugs, Plakobranchus ocellatus.</title>
        <authorList>
            <person name="Maeda T."/>
            <person name="Takahashi S."/>
            <person name="Yoshida T."/>
            <person name="Shimamura S."/>
            <person name="Takaki Y."/>
            <person name="Nagai Y."/>
            <person name="Toyoda A."/>
            <person name="Suzuki Y."/>
            <person name="Arimoto A."/>
            <person name="Ishii H."/>
            <person name="Satoh N."/>
            <person name="Nishiyama T."/>
            <person name="Hasebe M."/>
            <person name="Maruyama T."/>
            <person name="Minagawa J."/>
            <person name="Obokata J."/>
            <person name="Shigenobu S."/>
        </authorList>
    </citation>
    <scope>NUCLEOTIDE SEQUENCE [LARGE SCALE GENOMIC DNA]</scope>
</reference>
<sequence>MAASAVQGLEKIDRVLRDLDEYLSSAVTITDEEQMDQGEESSLTQATHSAEGVSQTPLISAAMSHAAVLPRIRRR</sequence>
<name>A0AAV4E2W0_9GAST</name>
<comment type="caution">
    <text evidence="2">The sequence shown here is derived from an EMBL/GenBank/DDBJ whole genome shotgun (WGS) entry which is preliminary data.</text>
</comment>
<evidence type="ECO:0000256" key="1">
    <source>
        <dbReference type="SAM" id="MobiDB-lite"/>
    </source>
</evidence>
<keyword evidence="3" id="KW-1185">Reference proteome</keyword>
<organism evidence="2 3">
    <name type="scientific">Plakobranchus ocellatus</name>
    <dbReference type="NCBI Taxonomy" id="259542"/>
    <lineage>
        <taxon>Eukaryota</taxon>
        <taxon>Metazoa</taxon>
        <taxon>Spiralia</taxon>
        <taxon>Lophotrochozoa</taxon>
        <taxon>Mollusca</taxon>
        <taxon>Gastropoda</taxon>
        <taxon>Heterobranchia</taxon>
        <taxon>Euthyneura</taxon>
        <taxon>Panpulmonata</taxon>
        <taxon>Sacoglossa</taxon>
        <taxon>Placobranchoidea</taxon>
        <taxon>Plakobranchidae</taxon>
        <taxon>Plakobranchus</taxon>
    </lineage>
</organism>
<protein>
    <submittedName>
        <fullName evidence="2">Uncharacterized protein</fullName>
    </submittedName>
</protein>
<proteinExistence type="predicted"/>
<accession>A0AAV4E2W0</accession>
<dbReference type="AlphaFoldDB" id="A0AAV4E2W0"/>
<evidence type="ECO:0000313" key="2">
    <source>
        <dbReference type="EMBL" id="GFO50584.1"/>
    </source>
</evidence>
<dbReference type="Proteomes" id="UP000735302">
    <property type="component" value="Unassembled WGS sequence"/>
</dbReference>
<gene>
    <name evidence="2" type="ORF">PoB_007708900</name>
</gene>
<evidence type="ECO:0000313" key="3">
    <source>
        <dbReference type="Proteomes" id="UP000735302"/>
    </source>
</evidence>
<dbReference type="EMBL" id="BLXT01008617">
    <property type="protein sequence ID" value="GFO50584.1"/>
    <property type="molecule type" value="Genomic_DNA"/>
</dbReference>
<feature type="region of interest" description="Disordered" evidence="1">
    <location>
        <begin position="31"/>
        <end position="57"/>
    </location>
</feature>
<feature type="compositionally biased region" description="Polar residues" evidence="1">
    <location>
        <begin position="40"/>
        <end position="57"/>
    </location>
</feature>